<dbReference type="RefSeq" id="WP_060824833.1">
    <property type="nucleotide sequence ID" value="NZ_AP014938.1"/>
</dbReference>
<keyword evidence="1" id="KW-0863">Zinc-finger</keyword>
<evidence type="ECO:0000313" key="3">
    <source>
        <dbReference type="EMBL" id="BAS20965.1"/>
    </source>
</evidence>
<dbReference type="GO" id="GO:0008270">
    <property type="term" value="F:zinc ion binding"/>
    <property type="evidence" value="ECO:0007669"/>
    <property type="project" value="UniProtKB-KW"/>
</dbReference>
<evidence type="ECO:0000256" key="1">
    <source>
        <dbReference type="PROSITE-ProRule" id="PRU00325"/>
    </source>
</evidence>
<dbReference type="InterPro" id="IPR007527">
    <property type="entry name" value="Znf_SWIM"/>
</dbReference>
<dbReference type="EMBL" id="AP014938">
    <property type="protein sequence ID" value="BAS20965.1"/>
    <property type="molecule type" value="Genomic_DNA"/>
</dbReference>
<dbReference type="AlphaFoldDB" id="A0A0K2S1Q3"/>
<keyword evidence="1" id="KW-0862">Zinc</keyword>
<organism evidence="3">
    <name type="scientific">Rothia mucilaginosa</name>
    <dbReference type="NCBI Taxonomy" id="43675"/>
    <lineage>
        <taxon>Bacteria</taxon>
        <taxon>Bacillati</taxon>
        <taxon>Actinomycetota</taxon>
        <taxon>Actinomycetes</taxon>
        <taxon>Micrococcales</taxon>
        <taxon>Micrococcaceae</taxon>
        <taxon>Rothia</taxon>
    </lineage>
</organism>
<gene>
    <name evidence="3" type="ORF">RM6536_1718</name>
</gene>
<dbReference type="PATRIC" id="fig|43675.28.peg.1760"/>
<evidence type="ECO:0000313" key="4">
    <source>
        <dbReference type="Proteomes" id="UP000066203"/>
    </source>
</evidence>
<accession>A0A0K2S1Q3</accession>
<feature type="domain" description="SWIM-type" evidence="2">
    <location>
        <begin position="422"/>
        <end position="464"/>
    </location>
</feature>
<evidence type="ECO:0000259" key="2">
    <source>
        <dbReference type="PROSITE" id="PS50966"/>
    </source>
</evidence>
<dbReference type="Proteomes" id="UP000066203">
    <property type="component" value="Chromosome"/>
</dbReference>
<proteinExistence type="predicted"/>
<dbReference type="Pfam" id="PF04434">
    <property type="entry name" value="SWIM"/>
    <property type="match status" value="1"/>
</dbReference>
<reference evidence="4" key="1">
    <citation type="submission" date="2015-08" db="EMBL/GenBank/DDBJ databases">
        <title>Complete genome sequence of Rothia mucilaginosa strain NUM-Rm6536.</title>
        <authorList>
            <person name="Nambu T."/>
        </authorList>
    </citation>
    <scope>NUCLEOTIDE SEQUENCE [LARGE SCALE GENOMIC DNA]</scope>
    <source>
        <strain evidence="4">NUM-Rm6536</strain>
    </source>
</reference>
<sequence length="469" mass="49581">MSAYTLDYTYTAPSALIDGADSRALSLATSGGSTPEGAISHPYFFSGFLERADVYATALLVVARVARTRFYVPPSSLAGALRAADPVVTSTAEGLRFESFSACCGVYARLDVDSSALDASHSAVGVTNVDVNPPLRAALASLRAGEPIHLNVGDDGLLTTTLDGSVMEEKVPLPIRWLKGFAETQMLSSRMSPVHSLDAAAARTFIHSLPRNSSTKAVLWATRAVRSLRLATRATAGSVCVAGPERLRVLEPLIRHIQRLDAYSEPVSAGNAPVPSVWVAHLPGARLSIGLSPEKSRGFSGEGSVLQALSNPNTAQNADMLSVLLSFEPRIDVPVMSARAGLDEAATRDALALLASSGQVGFDAHAGEYFHRPLPVHPEALTAMHPRLVGAKKLADSGAIERVGAGEHGTGEYSVRSGANMYTVVLPANPYAVEGYLCSCPWWLKYRGTRGPCKHALAVSILYREHAAG</sequence>
<protein>
    <recommendedName>
        <fullName evidence="2">SWIM-type domain-containing protein</fullName>
    </recommendedName>
</protein>
<dbReference type="PROSITE" id="PS50966">
    <property type="entry name" value="ZF_SWIM"/>
    <property type="match status" value="1"/>
</dbReference>
<keyword evidence="1" id="KW-0479">Metal-binding</keyword>
<name>A0A0K2S1Q3_9MICC</name>